<comment type="caution">
    <text evidence="3">The sequence shown here is derived from an EMBL/GenBank/DDBJ whole genome shotgun (WGS) entry which is preliminary data.</text>
</comment>
<feature type="coiled-coil region" evidence="1">
    <location>
        <begin position="346"/>
        <end position="380"/>
    </location>
</feature>
<sequence length="489" mass="55345">MNNMSRSGKDVYSAIGRQVTEAQSEYDQLNNVVTRAEREIEQLAEQRESVLSNLASIYLPELTADSVKTTLKEVQSTVQQLFKDKQKRRSELQEAMDRAQKRRTELEAQAVQLTGTIDNLVDQAEEIQGKVVAEIELDPRYKEISQRENSMLARIPGDEAELKTRQDEAARHLPQFKNDRLFMYLVSKGFGTDRYSGRGIFRNLDRMLAQYNRFSVKFERYTNLQTMPALMAENLELRKREIAGLKEQLDPIENTVEERYGLPKVLKEGKDAEQQLARTREQIEAAEREYKGLAAELKGHDSTKDSYHQDAVGKLKAYLKGEDIADLKRRALKTPDARDDNLVSKLEDTDANVRRLKNDIKEKRQKRDAALDRLQDIQDIHTRFSREDYDHSRSYFDNGLDIDDVLTGYMLGRMSNDEAWRSISSHHHRRPAETHSSSSYGSRRSSWDSYSGGSSSSSSSSGSFGGFGGGGFSSGGGFGGGGFSSGRGF</sequence>
<dbReference type="STRING" id="1802723.A2675_02430"/>
<keyword evidence="1" id="KW-0175">Coiled coil</keyword>
<feature type="coiled-coil region" evidence="1">
    <location>
        <begin position="82"/>
        <end position="123"/>
    </location>
</feature>
<feature type="compositionally biased region" description="Low complexity" evidence="2">
    <location>
        <begin position="436"/>
        <end position="462"/>
    </location>
</feature>
<proteinExistence type="predicted"/>
<dbReference type="AlphaFoldDB" id="A0A1G2S510"/>
<dbReference type="Gene3D" id="1.10.287.1490">
    <property type="match status" value="1"/>
</dbReference>
<protein>
    <submittedName>
        <fullName evidence="3">Uncharacterized protein</fullName>
    </submittedName>
</protein>
<name>A0A1G2S510_9BACT</name>
<dbReference type="EMBL" id="MHUS01000034">
    <property type="protein sequence ID" value="OHA80180.1"/>
    <property type="molecule type" value="Genomic_DNA"/>
</dbReference>
<accession>A0A1G2S510</accession>
<feature type="region of interest" description="Disordered" evidence="2">
    <location>
        <begin position="424"/>
        <end position="466"/>
    </location>
</feature>
<evidence type="ECO:0000256" key="2">
    <source>
        <dbReference type="SAM" id="MobiDB-lite"/>
    </source>
</evidence>
<evidence type="ECO:0000313" key="4">
    <source>
        <dbReference type="Proteomes" id="UP000176997"/>
    </source>
</evidence>
<reference evidence="3 4" key="1">
    <citation type="journal article" date="2016" name="Nat. Commun.">
        <title>Thousands of microbial genomes shed light on interconnected biogeochemical processes in an aquifer system.</title>
        <authorList>
            <person name="Anantharaman K."/>
            <person name="Brown C.T."/>
            <person name="Hug L.A."/>
            <person name="Sharon I."/>
            <person name="Castelle C.J."/>
            <person name="Probst A.J."/>
            <person name="Thomas B.C."/>
            <person name="Singh A."/>
            <person name="Wilkins M.J."/>
            <person name="Karaoz U."/>
            <person name="Brodie E.L."/>
            <person name="Williams K.H."/>
            <person name="Hubbard S.S."/>
            <person name="Banfield J.F."/>
        </authorList>
    </citation>
    <scope>NUCLEOTIDE SEQUENCE [LARGE SCALE GENOMIC DNA]</scope>
</reference>
<gene>
    <name evidence="3" type="ORF">A2675_02430</name>
</gene>
<organism evidence="3 4">
    <name type="scientific">Candidatus Yonathbacteria bacterium RIFCSPHIGHO2_01_FULL_51_10</name>
    <dbReference type="NCBI Taxonomy" id="1802723"/>
    <lineage>
        <taxon>Bacteria</taxon>
        <taxon>Candidatus Yonathiibacteriota</taxon>
    </lineage>
</organism>
<feature type="coiled-coil region" evidence="1">
    <location>
        <begin position="269"/>
        <end position="303"/>
    </location>
</feature>
<feature type="coiled-coil region" evidence="1">
    <location>
        <begin position="19"/>
        <end position="53"/>
    </location>
</feature>
<dbReference type="Proteomes" id="UP000176997">
    <property type="component" value="Unassembled WGS sequence"/>
</dbReference>
<evidence type="ECO:0000313" key="3">
    <source>
        <dbReference type="EMBL" id="OHA80180.1"/>
    </source>
</evidence>
<evidence type="ECO:0000256" key="1">
    <source>
        <dbReference type="SAM" id="Coils"/>
    </source>
</evidence>